<dbReference type="SUPFAM" id="SSF53335">
    <property type="entry name" value="S-adenosyl-L-methionine-dependent methyltransferases"/>
    <property type="match status" value="1"/>
</dbReference>
<dbReference type="Gene3D" id="3.40.50.150">
    <property type="entry name" value="Vaccinia Virus protein VP39"/>
    <property type="match status" value="1"/>
</dbReference>
<organism evidence="2 3">
    <name type="scientific">Mytilus edulis</name>
    <name type="common">Blue mussel</name>
    <dbReference type="NCBI Taxonomy" id="6550"/>
    <lineage>
        <taxon>Eukaryota</taxon>
        <taxon>Metazoa</taxon>
        <taxon>Spiralia</taxon>
        <taxon>Lophotrochozoa</taxon>
        <taxon>Mollusca</taxon>
        <taxon>Bivalvia</taxon>
        <taxon>Autobranchia</taxon>
        <taxon>Pteriomorphia</taxon>
        <taxon>Mytilida</taxon>
        <taxon>Mytiloidea</taxon>
        <taxon>Mytilidae</taxon>
        <taxon>Mytilinae</taxon>
        <taxon>Mytilus</taxon>
    </lineage>
</organism>
<reference evidence="2" key="1">
    <citation type="submission" date="2021-03" db="EMBL/GenBank/DDBJ databases">
        <authorList>
            <person name="Bekaert M."/>
        </authorList>
    </citation>
    <scope>NUCLEOTIDE SEQUENCE</scope>
</reference>
<sequence>MDIVTPQQTGSNSRSKTSDLFVSIVGLIYRQSKEKMEDDDSKNSGIKEYDNFCTTYEQVLGEEDWQSPYVCAETVGTYITDNRDKVEILDLGVGTGLVGKRLHELGFRIFDGIDPSQGMLTLAKQKQIYRNLYCQFFTSEPTKIKESSYDAICISGAFGKGDIPEDSVYEMIRLGKPGCILCFVGRTVAFELLLPLLETLEKNKQLKKEEITETQKYRKDTPALIIVYRIIKD</sequence>
<protein>
    <recommendedName>
        <fullName evidence="1">Methyltransferase domain-containing protein</fullName>
    </recommendedName>
</protein>
<evidence type="ECO:0000259" key="1">
    <source>
        <dbReference type="Pfam" id="PF13649"/>
    </source>
</evidence>
<dbReference type="Proteomes" id="UP000683360">
    <property type="component" value="Unassembled WGS sequence"/>
</dbReference>
<proteinExistence type="predicted"/>
<evidence type="ECO:0000313" key="3">
    <source>
        <dbReference type="Proteomes" id="UP000683360"/>
    </source>
</evidence>
<dbReference type="AlphaFoldDB" id="A0A8S3Q2B5"/>
<dbReference type="EMBL" id="CAJPWZ010000335">
    <property type="protein sequence ID" value="CAG2190537.1"/>
    <property type="molecule type" value="Genomic_DNA"/>
</dbReference>
<evidence type="ECO:0000313" key="2">
    <source>
        <dbReference type="EMBL" id="CAG2190537.1"/>
    </source>
</evidence>
<dbReference type="Pfam" id="PF13649">
    <property type="entry name" value="Methyltransf_25"/>
    <property type="match status" value="1"/>
</dbReference>
<dbReference type="OrthoDB" id="2019266at2759"/>
<dbReference type="InterPro" id="IPR041698">
    <property type="entry name" value="Methyltransf_25"/>
</dbReference>
<comment type="caution">
    <text evidence="2">The sequence shown here is derived from an EMBL/GenBank/DDBJ whole genome shotgun (WGS) entry which is preliminary data.</text>
</comment>
<gene>
    <name evidence="2" type="ORF">MEDL_5838</name>
</gene>
<dbReference type="CDD" id="cd02440">
    <property type="entry name" value="AdoMet_MTases"/>
    <property type="match status" value="1"/>
</dbReference>
<feature type="domain" description="Methyltransferase" evidence="1">
    <location>
        <begin position="88"/>
        <end position="178"/>
    </location>
</feature>
<accession>A0A8S3Q2B5</accession>
<name>A0A8S3Q2B5_MYTED</name>
<keyword evidence="3" id="KW-1185">Reference proteome</keyword>
<dbReference type="InterPro" id="IPR029063">
    <property type="entry name" value="SAM-dependent_MTases_sf"/>
</dbReference>